<keyword evidence="2" id="KW-1185">Reference proteome</keyword>
<name>A0A9D4FT76_DREPO</name>
<organism evidence="1 2">
    <name type="scientific">Dreissena polymorpha</name>
    <name type="common">Zebra mussel</name>
    <name type="synonym">Mytilus polymorpha</name>
    <dbReference type="NCBI Taxonomy" id="45954"/>
    <lineage>
        <taxon>Eukaryota</taxon>
        <taxon>Metazoa</taxon>
        <taxon>Spiralia</taxon>
        <taxon>Lophotrochozoa</taxon>
        <taxon>Mollusca</taxon>
        <taxon>Bivalvia</taxon>
        <taxon>Autobranchia</taxon>
        <taxon>Heteroconchia</taxon>
        <taxon>Euheterodonta</taxon>
        <taxon>Imparidentia</taxon>
        <taxon>Neoheterodontei</taxon>
        <taxon>Myida</taxon>
        <taxon>Dreissenoidea</taxon>
        <taxon>Dreissenidae</taxon>
        <taxon>Dreissena</taxon>
    </lineage>
</organism>
<sequence>MCIMSILPSFHVSSFVKKYEELLKLSQAPDKCDRQTAGRQTDRLTKRKPYGAIKKGFIAIAMREGYNVFKKKWGEVRGGYNGEVKGGGGGRWVRGGYNGGGVIMWVRGGDNRGYNVGSGDRKINVASRVLTRKNAPPPGSHVFQPIGIIFELVQDIIGMNLLTKLHEDRTVNVASKTNLLAKFHEDSREKCPAPGGHVFKATKTVFELIPDIIGTNLMTKFHDDRKINTCDPTRLRVTRQIFTAAILTKRDRDKEIETE</sequence>
<accession>A0A9D4FT76</accession>
<reference evidence="1" key="1">
    <citation type="journal article" date="2019" name="bioRxiv">
        <title>The Genome of the Zebra Mussel, Dreissena polymorpha: A Resource for Invasive Species Research.</title>
        <authorList>
            <person name="McCartney M.A."/>
            <person name="Auch B."/>
            <person name="Kono T."/>
            <person name="Mallez S."/>
            <person name="Zhang Y."/>
            <person name="Obille A."/>
            <person name="Becker A."/>
            <person name="Abrahante J.E."/>
            <person name="Garbe J."/>
            <person name="Badalamenti J.P."/>
            <person name="Herman A."/>
            <person name="Mangelson H."/>
            <person name="Liachko I."/>
            <person name="Sullivan S."/>
            <person name="Sone E.D."/>
            <person name="Koren S."/>
            <person name="Silverstein K.A.T."/>
            <person name="Beckman K.B."/>
            <person name="Gohl D.M."/>
        </authorList>
    </citation>
    <scope>NUCLEOTIDE SEQUENCE</scope>
    <source>
        <strain evidence="1">Duluth1</strain>
        <tissue evidence="1">Whole animal</tissue>
    </source>
</reference>
<dbReference type="Proteomes" id="UP000828390">
    <property type="component" value="Unassembled WGS sequence"/>
</dbReference>
<evidence type="ECO:0000313" key="1">
    <source>
        <dbReference type="EMBL" id="KAH3803836.1"/>
    </source>
</evidence>
<proteinExistence type="predicted"/>
<comment type="caution">
    <text evidence="1">The sequence shown here is derived from an EMBL/GenBank/DDBJ whole genome shotgun (WGS) entry which is preliminary data.</text>
</comment>
<reference evidence="1" key="2">
    <citation type="submission" date="2020-11" db="EMBL/GenBank/DDBJ databases">
        <authorList>
            <person name="McCartney M.A."/>
            <person name="Auch B."/>
            <person name="Kono T."/>
            <person name="Mallez S."/>
            <person name="Becker A."/>
            <person name="Gohl D.M."/>
            <person name="Silverstein K.A.T."/>
            <person name="Koren S."/>
            <person name="Bechman K.B."/>
            <person name="Herman A."/>
            <person name="Abrahante J.E."/>
            <person name="Garbe J."/>
        </authorList>
    </citation>
    <scope>NUCLEOTIDE SEQUENCE</scope>
    <source>
        <strain evidence="1">Duluth1</strain>
        <tissue evidence="1">Whole animal</tissue>
    </source>
</reference>
<dbReference type="AlphaFoldDB" id="A0A9D4FT76"/>
<protein>
    <submittedName>
        <fullName evidence="1">Uncharacterized protein</fullName>
    </submittedName>
</protein>
<dbReference type="EMBL" id="JAIWYP010000006">
    <property type="protein sequence ID" value="KAH3803836.1"/>
    <property type="molecule type" value="Genomic_DNA"/>
</dbReference>
<gene>
    <name evidence="1" type="ORF">DPMN_132104</name>
</gene>
<evidence type="ECO:0000313" key="2">
    <source>
        <dbReference type="Proteomes" id="UP000828390"/>
    </source>
</evidence>